<feature type="transmembrane region" description="Helical" evidence="4">
    <location>
        <begin position="445"/>
        <end position="471"/>
    </location>
</feature>
<keyword evidence="4" id="KW-1133">Transmembrane helix</keyword>
<dbReference type="InterPro" id="IPR000859">
    <property type="entry name" value="CUB_dom"/>
</dbReference>
<comment type="caution">
    <text evidence="2">Lacks conserved residue(s) required for the propagation of feature annotation.</text>
</comment>
<evidence type="ECO:0000256" key="4">
    <source>
        <dbReference type="SAM" id="Phobius"/>
    </source>
</evidence>
<keyword evidence="4" id="KW-0812">Transmembrane</keyword>
<keyword evidence="4" id="KW-0472">Membrane</keyword>
<dbReference type="PANTHER" id="PTHR24046">
    <property type="entry name" value="SIGNAL PEPTIDE, CUB AND EGF-LIKE DOMAIN-CONTAINING"/>
    <property type="match status" value="1"/>
</dbReference>
<dbReference type="InterPro" id="IPR052071">
    <property type="entry name" value="SCUB_EGF-like_domain"/>
</dbReference>
<comment type="caution">
    <text evidence="6">The sequence shown here is derived from an EMBL/GenBank/DDBJ whole genome shotgun (WGS) entry which is preliminary data.</text>
</comment>
<organism evidence="6 7">
    <name type="scientific">Ridgeia piscesae</name>
    <name type="common">Tubeworm</name>
    <dbReference type="NCBI Taxonomy" id="27915"/>
    <lineage>
        <taxon>Eukaryota</taxon>
        <taxon>Metazoa</taxon>
        <taxon>Spiralia</taxon>
        <taxon>Lophotrochozoa</taxon>
        <taxon>Annelida</taxon>
        <taxon>Polychaeta</taxon>
        <taxon>Sedentaria</taxon>
        <taxon>Canalipalpata</taxon>
        <taxon>Sabellida</taxon>
        <taxon>Siboglinidae</taxon>
        <taxon>Ridgeia</taxon>
    </lineage>
</organism>
<dbReference type="SMART" id="SM01411">
    <property type="entry name" value="Ephrin_rec_like"/>
    <property type="match status" value="6"/>
</dbReference>
<dbReference type="AlphaFoldDB" id="A0AAD9NER1"/>
<dbReference type="FunFam" id="2.10.50.10:FF:000032">
    <property type="entry name" value="Uncharacterized protein, isoform A"/>
    <property type="match status" value="1"/>
</dbReference>
<dbReference type="PROSITE" id="PS01186">
    <property type="entry name" value="EGF_2"/>
    <property type="match status" value="1"/>
</dbReference>
<dbReference type="SUPFAM" id="SSF49854">
    <property type="entry name" value="Spermadhesin, CUB domain"/>
    <property type="match status" value="1"/>
</dbReference>
<gene>
    <name evidence="6" type="ORF">NP493_1280g00020</name>
</gene>
<dbReference type="GO" id="GO:0007165">
    <property type="term" value="P:signal transduction"/>
    <property type="evidence" value="ECO:0007669"/>
    <property type="project" value="TreeGrafter"/>
</dbReference>
<sequence>MTIYDGTSTSAPLLRDLCGSSLPGDVVSSGNTMYIRFGTNNVDTYSGFRIQYTAIDANCPNGTEYNTTSSSCQMCSRGAYRAKNVNDMCAHCPEERTTATSGAYTREQCNIADCTKGQHYKDSTKQQCSPCKRGFYQDMPWQDSCVKCPDSMTTIATGSKSATDCKLNCDSGWQLNETTEQCELCPRGFYRDKKQTFYCQMCPRHLITPGTGATAESDCFQGNCTAGHMIQGKTCKACPLGTYQDEKWQTECKRCGDKMTTNIVTATDSCHNGENNCTTHVNGGTCTLVGDGPDYTCGCREGWILNPDATCTRNCDSGWQLRKSTGECVLCPRGFYRDKVQHVYCQMCPRHLITPGRGSTVESDCLQGNCTAGQMIEGKTCKACPLGTYQDKKWQTKCNRCEDKKTTSKEGATTEDDCFSTDSCDNGENDCTPYDNGGTCTLTSLYVIGGGAGGSVLLLLGVILVVVCFVIRRRTTDSTAESNFPPAFQNEAYEPSAEPQDQTFDEPDYQTLNRATMDRRHRT</sequence>
<dbReference type="Gene3D" id="2.60.120.290">
    <property type="entry name" value="Spermadhesin, CUB domain"/>
    <property type="match status" value="1"/>
</dbReference>
<dbReference type="CDD" id="cd00041">
    <property type="entry name" value="CUB"/>
    <property type="match status" value="1"/>
</dbReference>
<dbReference type="EMBL" id="JAODUO010001281">
    <property type="protein sequence ID" value="KAK2167305.1"/>
    <property type="molecule type" value="Genomic_DNA"/>
</dbReference>
<evidence type="ECO:0000313" key="7">
    <source>
        <dbReference type="Proteomes" id="UP001209878"/>
    </source>
</evidence>
<dbReference type="InterPro" id="IPR000742">
    <property type="entry name" value="EGF"/>
</dbReference>
<evidence type="ECO:0000313" key="6">
    <source>
        <dbReference type="EMBL" id="KAK2167305.1"/>
    </source>
</evidence>
<dbReference type="Gene3D" id="2.10.50.10">
    <property type="entry name" value="Tumor Necrosis Factor Receptor, subunit A, domain 2"/>
    <property type="match status" value="6"/>
</dbReference>
<feature type="region of interest" description="Disordered" evidence="3">
    <location>
        <begin position="479"/>
        <end position="523"/>
    </location>
</feature>
<proteinExistence type="predicted"/>
<dbReference type="PROSITE" id="PS01180">
    <property type="entry name" value="CUB"/>
    <property type="match status" value="1"/>
</dbReference>
<feature type="domain" description="CUB" evidence="5">
    <location>
        <begin position="1"/>
        <end position="55"/>
    </location>
</feature>
<dbReference type="Proteomes" id="UP001209878">
    <property type="component" value="Unassembled WGS sequence"/>
</dbReference>
<evidence type="ECO:0000256" key="3">
    <source>
        <dbReference type="SAM" id="MobiDB-lite"/>
    </source>
</evidence>
<dbReference type="SUPFAM" id="SSF57184">
    <property type="entry name" value="Growth factor receptor domain"/>
    <property type="match status" value="2"/>
</dbReference>
<keyword evidence="7" id="KW-1185">Reference proteome</keyword>
<dbReference type="Pfam" id="PF00431">
    <property type="entry name" value="CUB"/>
    <property type="match status" value="1"/>
</dbReference>
<dbReference type="SMART" id="SM00181">
    <property type="entry name" value="EGF"/>
    <property type="match status" value="4"/>
</dbReference>
<reference evidence="6" key="1">
    <citation type="journal article" date="2023" name="Mol. Biol. Evol.">
        <title>Third-Generation Sequencing Reveals the Adaptive Role of the Epigenome in Three Deep-Sea Polychaetes.</title>
        <authorList>
            <person name="Perez M."/>
            <person name="Aroh O."/>
            <person name="Sun Y."/>
            <person name="Lan Y."/>
            <person name="Juniper S.K."/>
            <person name="Young C.R."/>
            <person name="Angers B."/>
            <person name="Qian P.Y."/>
        </authorList>
    </citation>
    <scope>NUCLEOTIDE SEQUENCE</scope>
    <source>
        <strain evidence="6">R07B-5</strain>
    </source>
</reference>
<accession>A0AAD9NER1</accession>
<dbReference type="GO" id="GO:0005615">
    <property type="term" value="C:extracellular space"/>
    <property type="evidence" value="ECO:0007669"/>
    <property type="project" value="TreeGrafter"/>
</dbReference>
<protein>
    <recommendedName>
        <fullName evidence="5">CUB domain-containing protein</fullName>
    </recommendedName>
</protein>
<dbReference type="PANTHER" id="PTHR24046:SF5">
    <property type="entry name" value="EGF-LIKE DOMAIN-CONTAINING PROTEIN"/>
    <property type="match status" value="1"/>
</dbReference>
<dbReference type="InterPro" id="IPR009030">
    <property type="entry name" value="Growth_fac_rcpt_cys_sf"/>
</dbReference>
<name>A0AAD9NER1_RIDPI</name>
<keyword evidence="1" id="KW-1015">Disulfide bond</keyword>
<dbReference type="Pfam" id="PF07699">
    <property type="entry name" value="Ephrin_rec_like"/>
    <property type="match status" value="6"/>
</dbReference>
<dbReference type="InterPro" id="IPR011641">
    <property type="entry name" value="Tyr-kin_ephrin_A/B_rcpt-like"/>
</dbReference>
<dbReference type="InterPro" id="IPR035914">
    <property type="entry name" value="Sperma_CUB_dom_sf"/>
</dbReference>
<evidence type="ECO:0000256" key="2">
    <source>
        <dbReference type="PROSITE-ProRule" id="PRU00059"/>
    </source>
</evidence>
<dbReference type="GO" id="GO:0009986">
    <property type="term" value="C:cell surface"/>
    <property type="evidence" value="ECO:0007669"/>
    <property type="project" value="TreeGrafter"/>
</dbReference>
<evidence type="ECO:0000256" key="1">
    <source>
        <dbReference type="ARBA" id="ARBA00023157"/>
    </source>
</evidence>
<evidence type="ECO:0000259" key="5">
    <source>
        <dbReference type="PROSITE" id="PS01180"/>
    </source>
</evidence>